<dbReference type="GO" id="GO:0015562">
    <property type="term" value="F:efflux transmembrane transporter activity"/>
    <property type="evidence" value="ECO:0007669"/>
    <property type="project" value="TreeGrafter"/>
</dbReference>
<evidence type="ECO:0000313" key="6">
    <source>
        <dbReference type="Proteomes" id="UP000245252"/>
    </source>
</evidence>
<dbReference type="AlphaFoldDB" id="A0A2U2DLH6"/>
<accession>A0A2U2DLH6</accession>
<dbReference type="FunFam" id="2.40.30.170:FF:000010">
    <property type="entry name" value="Efflux RND transporter periplasmic adaptor subunit"/>
    <property type="match status" value="1"/>
</dbReference>
<evidence type="ECO:0000259" key="4">
    <source>
        <dbReference type="Pfam" id="PF25989"/>
    </source>
</evidence>
<dbReference type="NCBIfam" id="TIGR01730">
    <property type="entry name" value="RND_mfp"/>
    <property type="match status" value="1"/>
</dbReference>
<feature type="domain" description="YknX-like C-terminal permuted SH3-like" evidence="4">
    <location>
        <begin position="289"/>
        <end position="355"/>
    </location>
</feature>
<keyword evidence="6" id="KW-1185">Reference proteome</keyword>
<dbReference type="Gene3D" id="1.10.287.470">
    <property type="entry name" value="Helix hairpin bin"/>
    <property type="match status" value="1"/>
</dbReference>
<evidence type="ECO:0000313" key="5">
    <source>
        <dbReference type="EMBL" id="PWE54156.1"/>
    </source>
</evidence>
<dbReference type="Pfam" id="PF25954">
    <property type="entry name" value="Beta-barrel_RND_2"/>
    <property type="match status" value="1"/>
</dbReference>
<organism evidence="5 6">
    <name type="scientific">Metarhizobium album</name>
    <dbReference type="NCBI Taxonomy" id="2182425"/>
    <lineage>
        <taxon>Bacteria</taxon>
        <taxon>Pseudomonadati</taxon>
        <taxon>Pseudomonadota</taxon>
        <taxon>Alphaproteobacteria</taxon>
        <taxon>Hyphomicrobiales</taxon>
        <taxon>Rhizobiaceae</taxon>
        <taxon>Metarhizobium</taxon>
    </lineage>
</organism>
<dbReference type="Pfam" id="PF25989">
    <property type="entry name" value="YknX_C"/>
    <property type="match status" value="1"/>
</dbReference>
<feature type="domain" description="CusB-like beta-barrel" evidence="3">
    <location>
        <begin position="210"/>
        <end position="282"/>
    </location>
</feature>
<dbReference type="Gene3D" id="2.40.50.100">
    <property type="match status" value="1"/>
</dbReference>
<reference evidence="5 6" key="1">
    <citation type="submission" date="2018-05" db="EMBL/GenBank/DDBJ databases">
        <title>The draft genome of strain NS-104.</title>
        <authorList>
            <person name="Hang P."/>
            <person name="Jiang J."/>
        </authorList>
    </citation>
    <scope>NUCLEOTIDE SEQUENCE [LARGE SCALE GENOMIC DNA]</scope>
    <source>
        <strain evidence="5 6">NS-104</strain>
    </source>
</reference>
<dbReference type="OrthoDB" id="9806939at2"/>
<dbReference type="InterPro" id="IPR058637">
    <property type="entry name" value="YknX-like_C"/>
</dbReference>
<proteinExistence type="inferred from homology"/>
<dbReference type="PANTHER" id="PTHR30469">
    <property type="entry name" value="MULTIDRUG RESISTANCE PROTEIN MDTA"/>
    <property type="match status" value="1"/>
</dbReference>
<feature type="domain" description="Multidrug resistance protein MdtA-like barrel-sandwich hybrid" evidence="2">
    <location>
        <begin position="77"/>
        <end position="201"/>
    </location>
</feature>
<protein>
    <submittedName>
        <fullName evidence="5">Efflux transporter periplasmic adaptor subunit</fullName>
    </submittedName>
</protein>
<dbReference type="Gene3D" id="2.40.30.170">
    <property type="match status" value="1"/>
</dbReference>
<evidence type="ECO:0000259" key="3">
    <source>
        <dbReference type="Pfam" id="PF25954"/>
    </source>
</evidence>
<sequence>MKVVTGLFLIVLAAVAGGAAVHFRWIDASSVLDVAPATASQPANRTPSATAVEVSTAEETIATTDINAIGTLQSDESVQLAPEVAGRVAAIRFDEGRPVKAGDILVSLDNSLARASEDEIKVRLDLATSNYDRAQRMAGNGTGTARELDTALAERNTATTLLNSQRVQLAKLDIAAPFDGVVGLRRVSVGSYVAVGTPLVNIEKINVLKVDFKVPETNLQQVRVDQEVEISVDAMPGKAFTGTIYAIDPMVDVNGRAVSIRARLPNDDLTLRPGLFARILIKGMDQKKVVTVPEAAIVARGQDRLVWTIVDGKAQENKVTITGRKAGIVELEGLVPGATVVVAGQARLRKGAAVDIVNGAAPQASAS</sequence>
<dbReference type="GO" id="GO:1990281">
    <property type="term" value="C:efflux pump complex"/>
    <property type="evidence" value="ECO:0007669"/>
    <property type="project" value="TreeGrafter"/>
</dbReference>
<dbReference type="EMBL" id="QFBC01000012">
    <property type="protein sequence ID" value="PWE54156.1"/>
    <property type="molecule type" value="Genomic_DNA"/>
</dbReference>
<dbReference type="PANTHER" id="PTHR30469:SF11">
    <property type="entry name" value="BLL4320 PROTEIN"/>
    <property type="match status" value="1"/>
</dbReference>
<comment type="caution">
    <text evidence="5">The sequence shown here is derived from an EMBL/GenBank/DDBJ whole genome shotgun (WGS) entry which is preliminary data.</text>
</comment>
<evidence type="ECO:0000259" key="2">
    <source>
        <dbReference type="Pfam" id="PF25917"/>
    </source>
</evidence>
<name>A0A2U2DLH6_9HYPH</name>
<gene>
    <name evidence="5" type="ORF">DEM27_22405</name>
</gene>
<dbReference type="InterPro" id="IPR058625">
    <property type="entry name" value="MdtA-like_BSH"/>
</dbReference>
<evidence type="ECO:0000256" key="1">
    <source>
        <dbReference type="ARBA" id="ARBA00009477"/>
    </source>
</evidence>
<dbReference type="Proteomes" id="UP000245252">
    <property type="component" value="Unassembled WGS sequence"/>
</dbReference>
<comment type="similarity">
    <text evidence="1">Belongs to the membrane fusion protein (MFP) (TC 8.A.1) family.</text>
</comment>
<dbReference type="InterPro" id="IPR006143">
    <property type="entry name" value="RND_pump_MFP"/>
</dbReference>
<dbReference type="Pfam" id="PF25917">
    <property type="entry name" value="BSH_RND"/>
    <property type="match status" value="1"/>
</dbReference>
<dbReference type="InterPro" id="IPR058792">
    <property type="entry name" value="Beta-barrel_RND_2"/>
</dbReference>
<dbReference type="Gene3D" id="2.40.420.20">
    <property type="match status" value="1"/>
</dbReference>
<dbReference type="SUPFAM" id="SSF111369">
    <property type="entry name" value="HlyD-like secretion proteins"/>
    <property type="match status" value="1"/>
</dbReference>